<evidence type="ECO:0000256" key="2">
    <source>
        <dbReference type="ARBA" id="ARBA00022603"/>
    </source>
</evidence>
<dbReference type="SUPFAM" id="SSF75217">
    <property type="entry name" value="alpha/beta knot"/>
    <property type="match status" value="1"/>
</dbReference>
<sequence>MNRKVKGDVIKHLQQFVTEERWRTMNDVLSKRTRHLTVVLEDLYQPHNASAVLRSCDCFGVQDVHIIENENKFDPSKGVTIGSDQWLSLNYYNKQEGNNTIRCYERLRNEGYQLIATTPHTDDITIDDISTQKKTALIFGSELTGLSEAALTGADGYARIPMVGFSESFNISVSAALSLYELSNRIRKSKDLEWSLTEEEKLDLRYKWLKNSIRAADKIIDRYLKEKEKGKNPS</sequence>
<evidence type="ECO:0000313" key="9">
    <source>
        <dbReference type="EMBL" id="MCW9712367.1"/>
    </source>
</evidence>
<evidence type="ECO:0000256" key="4">
    <source>
        <dbReference type="ARBA" id="ARBA00022691"/>
    </source>
</evidence>
<dbReference type="InterPro" id="IPR001537">
    <property type="entry name" value="SpoU_MeTrfase"/>
</dbReference>
<comment type="caution">
    <text evidence="7">Lacks conserved residue(s) required for the propagation of feature annotation.</text>
</comment>
<dbReference type="Gene3D" id="3.40.1280.10">
    <property type="match status" value="1"/>
</dbReference>
<keyword evidence="5 7" id="KW-0819">tRNA processing</keyword>
<comment type="caution">
    <text evidence="9">The sequence shown here is derived from an EMBL/GenBank/DDBJ whole genome shotgun (WGS) entry which is preliminary data.</text>
</comment>
<feature type="domain" description="tRNA/rRNA methyltransferase SpoU type" evidence="8">
    <location>
        <begin position="36"/>
        <end position="180"/>
    </location>
</feature>
<accession>A0ABT3PWZ8</accession>
<evidence type="ECO:0000256" key="3">
    <source>
        <dbReference type="ARBA" id="ARBA00022679"/>
    </source>
</evidence>
<keyword evidence="2 7" id="KW-0489">Methyltransferase</keyword>
<dbReference type="EC" id="2.1.1.34" evidence="7"/>
<dbReference type="InterPro" id="IPR029026">
    <property type="entry name" value="tRNA_m1G_MTases_N"/>
</dbReference>
<comment type="function">
    <text evidence="7">Catalyzes the 2'-O methylation of guanosine at position 18 in tRNA.</text>
</comment>
<gene>
    <name evidence="7" type="primary">trmH</name>
    <name evidence="9" type="ORF">LQ318_05550</name>
</gene>
<proteinExistence type="inferred from homology"/>
<dbReference type="GO" id="GO:0032259">
    <property type="term" value="P:methylation"/>
    <property type="evidence" value="ECO:0007669"/>
    <property type="project" value="UniProtKB-KW"/>
</dbReference>
<dbReference type="HAMAP" id="MF_02060">
    <property type="entry name" value="tRNA_methyltr_TrmH"/>
    <property type="match status" value="1"/>
</dbReference>
<dbReference type="PANTHER" id="PTHR43453">
    <property type="entry name" value="RRNA METHYLASE-LIKE"/>
    <property type="match status" value="1"/>
</dbReference>
<feature type="binding site" evidence="7">
    <location>
        <position position="160"/>
    </location>
    <ligand>
        <name>S-adenosyl-L-methionine</name>
        <dbReference type="ChEBI" id="CHEBI:59789"/>
    </ligand>
</feature>
<organism evidence="9 10">
    <name type="scientific">Fodinibius salicampi</name>
    <dbReference type="NCBI Taxonomy" id="1920655"/>
    <lineage>
        <taxon>Bacteria</taxon>
        <taxon>Pseudomonadati</taxon>
        <taxon>Balneolota</taxon>
        <taxon>Balneolia</taxon>
        <taxon>Balneolales</taxon>
        <taxon>Balneolaceae</taxon>
        <taxon>Fodinibius</taxon>
    </lineage>
</organism>
<evidence type="ECO:0000256" key="5">
    <source>
        <dbReference type="ARBA" id="ARBA00022694"/>
    </source>
</evidence>
<evidence type="ECO:0000256" key="1">
    <source>
        <dbReference type="ARBA" id="ARBA00022555"/>
    </source>
</evidence>
<evidence type="ECO:0000259" key="8">
    <source>
        <dbReference type="Pfam" id="PF00588"/>
    </source>
</evidence>
<keyword evidence="3 7" id="KW-0808">Transferase</keyword>
<name>A0ABT3PWZ8_9BACT</name>
<keyword evidence="1 7" id="KW-0820">tRNA-binding</keyword>
<comment type="catalytic activity">
    <reaction evidence="7">
        <text>guanosine(18) in tRNA + S-adenosyl-L-methionine = 2'-O-methylguanosine(18) in tRNA + S-adenosyl-L-homocysteine + H(+)</text>
        <dbReference type="Rhea" id="RHEA:20077"/>
        <dbReference type="Rhea" id="RHEA-COMP:10190"/>
        <dbReference type="Rhea" id="RHEA-COMP:10192"/>
        <dbReference type="ChEBI" id="CHEBI:15378"/>
        <dbReference type="ChEBI" id="CHEBI:57856"/>
        <dbReference type="ChEBI" id="CHEBI:59789"/>
        <dbReference type="ChEBI" id="CHEBI:74269"/>
        <dbReference type="ChEBI" id="CHEBI:74445"/>
        <dbReference type="EC" id="2.1.1.34"/>
    </reaction>
</comment>
<reference evidence="9 10" key="1">
    <citation type="submission" date="2021-11" db="EMBL/GenBank/DDBJ databases">
        <title>Aliifidinibius sp. nov., a new bacterium isolated from saline soil.</title>
        <authorList>
            <person name="Galisteo C."/>
            <person name="De La Haba R."/>
            <person name="Sanchez-Porro C."/>
            <person name="Ventosa A."/>
        </authorList>
    </citation>
    <scope>NUCLEOTIDE SEQUENCE [LARGE SCALE GENOMIC DNA]</scope>
    <source>
        <strain evidence="9 10">KACC 190600</strain>
    </source>
</reference>
<dbReference type="InterPro" id="IPR029028">
    <property type="entry name" value="Alpha/beta_knot_MTases"/>
</dbReference>
<evidence type="ECO:0000313" key="10">
    <source>
        <dbReference type="Proteomes" id="UP001207337"/>
    </source>
</evidence>
<keyword evidence="6 7" id="KW-0694">RNA-binding</keyword>
<dbReference type="InterPro" id="IPR033671">
    <property type="entry name" value="TrmH"/>
</dbReference>
<keyword evidence="4 7" id="KW-0949">S-adenosyl-L-methionine</keyword>
<comment type="similarity">
    <text evidence="7">Belongs to the class IV-like SAM-binding methyltransferase superfamily. RNA methyltransferase TrmH family.</text>
</comment>
<dbReference type="PANTHER" id="PTHR43453:SF1">
    <property type="entry name" value="TRNA_RRNA METHYLTRANSFERASE SPOU TYPE DOMAIN-CONTAINING PROTEIN"/>
    <property type="match status" value="1"/>
</dbReference>
<dbReference type="GO" id="GO:0008168">
    <property type="term" value="F:methyltransferase activity"/>
    <property type="evidence" value="ECO:0007669"/>
    <property type="project" value="UniProtKB-KW"/>
</dbReference>
<dbReference type="EMBL" id="JAJNDC010000001">
    <property type="protein sequence ID" value="MCW9712367.1"/>
    <property type="molecule type" value="Genomic_DNA"/>
</dbReference>
<evidence type="ECO:0000256" key="7">
    <source>
        <dbReference type="HAMAP-Rule" id="MF_02060"/>
    </source>
</evidence>
<dbReference type="CDD" id="cd18092">
    <property type="entry name" value="SpoU-like_TrmH"/>
    <property type="match status" value="1"/>
</dbReference>
<keyword evidence="10" id="KW-1185">Reference proteome</keyword>
<evidence type="ECO:0000256" key="6">
    <source>
        <dbReference type="ARBA" id="ARBA00022884"/>
    </source>
</evidence>
<dbReference type="RefSeq" id="WP_265788278.1">
    <property type="nucleotide sequence ID" value="NZ_BAABRS010000001.1"/>
</dbReference>
<protein>
    <recommendedName>
        <fullName evidence="7">tRNA (guanosine(18)-2'-O)-methyltransferase</fullName>
        <ecNumber evidence="7">2.1.1.34</ecNumber>
    </recommendedName>
    <alternativeName>
        <fullName evidence="7">tRNA [Gm18] methyltransferase</fullName>
    </alternativeName>
</protein>
<dbReference type="Pfam" id="PF00588">
    <property type="entry name" value="SpoU_methylase"/>
    <property type="match status" value="1"/>
</dbReference>
<feature type="binding site" evidence="7">
    <location>
        <position position="117"/>
    </location>
    <ligand>
        <name>S-adenosyl-L-methionine</name>
        <dbReference type="ChEBI" id="CHEBI:59789"/>
    </ligand>
</feature>
<dbReference type="Proteomes" id="UP001207337">
    <property type="component" value="Unassembled WGS sequence"/>
</dbReference>